<dbReference type="Proteomes" id="UP000006062">
    <property type="component" value="Chromosome"/>
</dbReference>
<keyword evidence="2" id="KW-1185">Reference proteome</keyword>
<dbReference type="STRING" id="765911.Thivi_2723"/>
<name>I3YCC3_THIV6</name>
<dbReference type="KEGG" id="tvi:Thivi_2723"/>
<reference evidence="1 2" key="1">
    <citation type="submission" date="2012-06" db="EMBL/GenBank/DDBJ databases">
        <title>Complete sequence of Thiocystis violascens DSM 198.</title>
        <authorList>
            <consortium name="US DOE Joint Genome Institute"/>
            <person name="Lucas S."/>
            <person name="Han J."/>
            <person name="Lapidus A."/>
            <person name="Cheng J.-F."/>
            <person name="Goodwin L."/>
            <person name="Pitluck S."/>
            <person name="Peters L."/>
            <person name="Ovchinnikova G."/>
            <person name="Teshima H."/>
            <person name="Detter J.C."/>
            <person name="Han C."/>
            <person name="Tapia R."/>
            <person name="Land M."/>
            <person name="Hauser L."/>
            <person name="Kyrpides N."/>
            <person name="Ivanova N."/>
            <person name="Pagani I."/>
            <person name="Vogl K."/>
            <person name="Liu Z."/>
            <person name="Frigaard N.-U."/>
            <person name="Bryant D."/>
            <person name="Woyke T."/>
        </authorList>
    </citation>
    <scope>NUCLEOTIDE SEQUENCE [LARGE SCALE GENOMIC DNA]</scope>
    <source>
        <strain evidence="2">ATCC 17096 / DSM 198 / 6111</strain>
    </source>
</reference>
<dbReference type="eggNOG" id="COG0821">
    <property type="taxonomic scope" value="Bacteria"/>
</dbReference>
<organism evidence="1 2">
    <name type="scientific">Thiocystis violascens (strain ATCC 17096 / DSM 198 / 6111)</name>
    <name type="common">Chromatium violascens</name>
    <dbReference type="NCBI Taxonomy" id="765911"/>
    <lineage>
        <taxon>Bacteria</taxon>
        <taxon>Pseudomonadati</taxon>
        <taxon>Pseudomonadota</taxon>
        <taxon>Gammaproteobacteria</taxon>
        <taxon>Chromatiales</taxon>
        <taxon>Chromatiaceae</taxon>
        <taxon>Thiocystis</taxon>
    </lineage>
</organism>
<dbReference type="OrthoDB" id="5783290at2"/>
<protein>
    <submittedName>
        <fullName evidence="1">Uncharacterized protein</fullName>
    </submittedName>
</protein>
<accession>I3YCC3</accession>
<dbReference type="AlphaFoldDB" id="I3YCC3"/>
<proteinExistence type="predicted"/>
<sequence>MSVMPSAYRDIIDPLIEVARGLLEQGESLAPIAFVGNLTTGQTTPVVLQTSSEEEKDLSVAAIRQIAELHEADFVFVLMEAWTLPPDKARQFETILERYGSIGASPYAVDSVTFTLETRHGLWVAQCNIKPKGVSKKRRTFTPPNFQHFTDVRGRFADLLPGKDGEGDPPSTLH</sequence>
<gene>
    <name evidence="1" type="ordered locus">Thivi_2723</name>
</gene>
<evidence type="ECO:0000313" key="1">
    <source>
        <dbReference type="EMBL" id="AFL74641.1"/>
    </source>
</evidence>
<dbReference type="RefSeq" id="WP_014779075.1">
    <property type="nucleotide sequence ID" value="NC_018012.1"/>
</dbReference>
<evidence type="ECO:0000313" key="2">
    <source>
        <dbReference type="Proteomes" id="UP000006062"/>
    </source>
</evidence>
<dbReference type="EMBL" id="CP003154">
    <property type="protein sequence ID" value="AFL74641.1"/>
    <property type="molecule type" value="Genomic_DNA"/>
</dbReference>
<dbReference type="HOGENOM" id="CLU_1562179_0_0_6"/>